<proteinExistence type="predicted"/>
<accession>A0A562NAS9</accession>
<organism evidence="1 3">
    <name type="scientific">Paracoccus sulfuroxidans</name>
    <dbReference type="NCBI Taxonomy" id="384678"/>
    <lineage>
        <taxon>Bacteria</taxon>
        <taxon>Pseudomonadati</taxon>
        <taxon>Pseudomonadota</taxon>
        <taxon>Alphaproteobacteria</taxon>
        <taxon>Rhodobacterales</taxon>
        <taxon>Paracoccaceae</taxon>
        <taxon>Paracoccus</taxon>
    </lineage>
</organism>
<dbReference type="EMBL" id="VLKU01000015">
    <property type="protein sequence ID" value="TWI29234.1"/>
    <property type="molecule type" value="Genomic_DNA"/>
</dbReference>
<dbReference type="RefSeq" id="WP_145399688.1">
    <property type="nucleotide sequence ID" value="NZ_VLKU01000014.1"/>
</dbReference>
<protein>
    <submittedName>
        <fullName evidence="1">Uncharacterized protein</fullName>
    </submittedName>
</protein>
<keyword evidence="3" id="KW-1185">Reference proteome</keyword>
<comment type="caution">
    <text evidence="1">The sequence shown here is derived from an EMBL/GenBank/DDBJ whole genome shotgun (WGS) entry which is preliminary data.</text>
</comment>
<evidence type="ECO:0000313" key="1">
    <source>
        <dbReference type="EMBL" id="TWI29234.1"/>
    </source>
</evidence>
<gene>
    <name evidence="2" type="ORF">IQ24_03632</name>
    <name evidence="1" type="ORF">IQ24_03713</name>
</gene>
<dbReference type="Proteomes" id="UP000316225">
    <property type="component" value="Unassembled WGS sequence"/>
</dbReference>
<dbReference type="AlphaFoldDB" id="A0A562NAS9"/>
<dbReference type="EMBL" id="VLKU01000014">
    <property type="protein sequence ID" value="TWI29422.1"/>
    <property type="molecule type" value="Genomic_DNA"/>
</dbReference>
<reference evidence="1" key="2">
    <citation type="submission" date="2019-07" db="EMBL/GenBank/DDBJ databases">
        <authorList>
            <person name="Whitman W."/>
            <person name="Huntemann M."/>
            <person name="Clum A."/>
            <person name="Pillay M."/>
            <person name="Palaniappan K."/>
            <person name="Varghese N."/>
            <person name="Mikhailova N."/>
            <person name="Stamatis D."/>
            <person name="Reddy T."/>
            <person name="Daum C."/>
            <person name="Shapiro N."/>
            <person name="Ivanova N."/>
            <person name="Kyrpides N."/>
            <person name="Woyke T."/>
        </authorList>
    </citation>
    <scope>NUCLEOTIDE SEQUENCE</scope>
    <source>
        <strain evidence="1">CGMCC 1.5364</strain>
    </source>
</reference>
<evidence type="ECO:0000313" key="3">
    <source>
        <dbReference type="Proteomes" id="UP000316225"/>
    </source>
</evidence>
<sequence>MWVEGYIGPRGTRTRFLNLDDPYPWLQGFQPKGERALPTTRLGVNVWWNDNALEVTAGNFTIHGGLAYLSVPDDLTRMRLMKHLLGVVP</sequence>
<evidence type="ECO:0000313" key="2">
    <source>
        <dbReference type="EMBL" id="TWI29422.1"/>
    </source>
</evidence>
<name>A0A562NAS9_9RHOB</name>
<reference evidence="1 3" key="1">
    <citation type="journal article" date="2015" name="Stand. Genomic Sci.">
        <title>Genomic Encyclopedia of Bacterial and Archaeal Type Strains, Phase III: the genomes of soil and plant-associated and newly described type strains.</title>
        <authorList>
            <person name="Whitman W.B."/>
            <person name="Woyke T."/>
            <person name="Klenk H.P."/>
            <person name="Zhou Y."/>
            <person name="Lilburn T.G."/>
            <person name="Beck B.J."/>
            <person name="De Vos P."/>
            <person name="Vandamme P."/>
            <person name="Eisen J.A."/>
            <person name="Garrity G."/>
            <person name="Hugenholtz P."/>
            <person name="Kyrpides N.C."/>
        </authorList>
    </citation>
    <scope>NUCLEOTIDE SEQUENCE [LARGE SCALE GENOMIC DNA]</scope>
    <source>
        <strain evidence="1 3">CGMCC 1.5364</strain>
    </source>
</reference>